<feature type="region of interest" description="Disordered" evidence="1">
    <location>
        <begin position="125"/>
        <end position="147"/>
    </location>
</feature>
<proteinExistence type="predicted"/>
<accession>A0AAU8XAE8</accession>
<keyword evidence="2" id="KW-0472">Membrane</keyword>
<organism evidence="3 4">
    <name type="scientific">Pseudomonas syringae pv. actinidiae</name>
    <dbReference type="NCBI Taxonomy" id="103796"/>
    <lineage>
        <taxon>Bacteria</taxon>
        <taxon>Pseudomonadati</taxon>
        <taxon>Pseudomonadota</taxon>
        <taxon>Gammaproteobacteria</taxon>
        <taxon>Pseudomonadales</taxon>
        <taxon>Pseudomonadaceae</taxon>
        <taxon>Pseudomonas</taxon>
        <taxon>Pseudomonas syringae</taxon>
    </lineage>
</organism>
<keyword evidence="2" id="KW-0812">Transmembrane</keyword>
<dbReference type="Proteomes" id="UP000230024">
    <property type="component" value="Chromosome"/>
</dbReference>
<evidence type="ECO:0000256" key="2">
    <source>
        <dbReference type="SAM" id="Phobius"/>
    </source>
</evidence>
<dbReference type="AlphaFoldDB" id="A0AAU8XAE8"/>
<protein>
    <submittedName>
        <fullName evidence="3">Uncharacterized protein</fullName>
    </submittedName>
</protein>
<name>A0AAU8XAE8_PSESF</name>
<feature type="transmembrane region" description="Helical" evidence="2">
    <location>
        <begin position="153"/>
        <end position="175"/>
    </location>
</feature>
<sequence length="186" mass="21079">MGLILELRKNSDNSTMTMMKLSAELREIGRKINKIDMVTSEKRNRLKLDDVLASHSKKTLDTAFYSLRKTLLQELDVLVKKEAIEADVLKKYEDKDRAKAVGKYFSSQVSSLSNLLNVPADEQLVKPKPGERNYTGGSSAPPPPPPPGHCLRYTLPLLIQMSNMAILHFFHLLLIRRSKVDKTMRT</sequence>
<reference evidence="3 4" key="1">
    <citation type="submission" date="2017-11" db="EMBL/GenBank/DDBJ databases">
        <title>Complete DNA Sequence of Pseudomonas syringae pv. actinidiae, biovar 5 (Psa5).</title>
        <authorList>
            <person name="Butler M."/>
            <person name="Taiaroa G."/>
            <person name="Sumpter N."/>
            <person name="Poulter R."/>
        </authorList>
    </citation>
    <scope>NUCLEOTIDE SEQUENCE [LARGE SCALE GENOMIC DNA]</scope>
    <source>
        <strain evidence="3 4">MAFF212063</strain>
    </source>
</reference>
<evidence type="ECO:0000313" key="4">
    <source>
        <dbReference type="Proteomes" id="UP000230024"/>
    </source>
</evidence>
<keyword evidence="2" id="KW-1133">Transmembrane helix</keyword>
<evidence type="ECO:0000256" key="1">
    <source>
        <dbReference type="SAM" id="MobiDB-lite"/>
    </source>
</evidence>
<evidence type="ECO:0000313" key="3">
    <source>
        <dbReference type="EMBL" id="ATV15697.1"/>
    </source>
</evidence>
<gene>
    <name evidence="3" type="ORF">CT122_01290</name>
</gene>
<dbReference type="EMBL" id="CP024712">
    <property type="protein sequence ID" value="ATV15697.1"/>
    <property type="molecule type" value="Genomic_DNA"/>
</dbReference>